<reference evidence="1 2" key="1">
    <citation type="submission" date="2017-01" db="EMBL/GenBank/DDBJ databases">
        <title>The cable genome- insights into the physiology and evolution of filamentous bacteria capable of sulfide oxidation via long distance electron transfer.</title>
        <authorList>
            <person name="Schreiber L."/>
            <person name="Bjerg J.T."/>
            <person name="Boggild A."/>
            <person name="Van De Vossenberg J."/>
            <person name="Meysman F."/>
            <person name="Nielsen L.P."/>
            <person name="Schramm A."/>
            <person name="Kjeldsen K.U."/>
        </authorList>
    </citation>
    <scope>NUCLEOTIDE SEQUENCE [LARGE SCALE GENOMIC DNA]</scope>
    <source>
        <strain evidence="1">MCF</strain>
    </source>
</reference>
<proteinExistence type="predicted"/>
<organism evidence="1 2">
    <name type="scientific">Candidatus Electrothrix aarhusensis</name>
    <dbReference type="NCBI Taxonomy" id="1859131"/>
    <lineage>
        <taxon>Bacteria</taxon>
        <taxon>Pseudomonadati</taxon>
        <taxon>Thermodesulfobacteriota</taxon>
        <taxon>Desulfobulbia</taxon>
        <taxon>Desulfobulbales</taxon>
        <taxon>Desulfobulbaceae</taxon>
        <taxon>Candidatus Electrothrix</taxon>
    </lineage>
</organism>
<dbReference type="EMBL" id="MTKO01000001">
    <property type="protein sequence ID" value="RWX48311.1"/>
    <property type="molecule type" value="Genomic_DNA"/>
</dbReference>
<accession>A0A444J5F6</accession>
<comment type="caution">
    <text evidence="1">The sequence shown here is derived from an EMBL/GenBank/DDBJ whole genome shotgun (WGS) entry which is preliminary data.</text>
</comment>
<dbReference type="AlphaFoldDB" id="A0A444J5F6"/>
<protein>
    <submittedName>
        <fullName evidence="1">Pyridoxamine 5'-phosphate oxidase</fullName>
    </submittedName>
</protein>
<evidence type="ECO:0000313" key="2">
    <source>
        <dbReference type="Proteomes" id="UP000287853"/>
    </source>
</evidence>
<dbReference type="SUPFAM" id="SSF50475">
    <property type="entry name" value="FMN-binding split barrel"/>
    <property type="match status" value="1"/>
</dbReference>
<evidence type="ECO:0000313" key="1">
    <source>
        <dbReference type="EMBL" id="RWX48311.1"/>
    </source>
</evidence>
<sequence length="153" mass="17456">MMHLYYILTDNPKVRRRTTMHLNEYLENVIGKGVLATADAAGKVDAAIYAKPHVMEDGQVAFIMRENLTHHNLQSNPYATYLLIEDVPHYKGVRLFLKKIKEETDSDLIAKLTRRHLSPEQDETKGPKFIVFFAVENILPLIGSGETEIQHVV</sequence>
<name>A0A444J5F6_9BACT</name>
<keyword evidence="2" id="KW-1185">Reference proteome</keyword>
<dbReference type="InterPro" id="IPR012349">
    <property type="entry name" value="Split_barrel_FMN-bd"/>
</dbReference>
<dbReference type="Gene3D" id="2.30.110.10">
    <property type="entry name" value="Electron Transport, Fmn-binding Protein, Chain A"/>
    <property type="match status" value="1"/>
</dbReference>
<gene>
    <name evidence="1" type="ORF">H206_05140</name>
</gene>
<dbReference type="Proteomes" id="UP000287853">
    <property type="component" value="Unassembled WGS sequence"/>
</dbReference>